<evidence type="ECO:0000313" key="1">
    <source>
        <dbReference type="EMBL" id="JAD41429.1"/>
    </source>
</evidence>
<reference evidence="1" key="2">
    <citation type="journal article" date="2015" name="Data Brief">
        <title>Shoot transcriptome of the giant reed, Arundo donax.</title>
        <authorList>
            <person name="Barrero R.A."/>
            <person name="Guerrero F.D."/>
            <person name="Moolhuijzen P."/>
            <person name="Goolsby J.A."/>
            <person name="Tidwell J."/>
            <person name="Bellgard S.E."/>
            <person name="Bellgard M.I."/>
        </authorList>
    </citation>
    <scope>NUCLEOTIDE SEQUENCE</scope>
    <source>
        <tissue evidence="1">Shoot tissue taken approximately 20 cm above the soil surface</tissue>
    </source>
</reference>
<name>A0A0A8ZPU1_ARUDO</name>
<reference evidence="1" key="1">
    <citation type="submission" date="2014-09" db="EMBL/GenBank/DDBJ databases">
        <authorList>
            <person name="Magalhaes I.L.F."/>
            <person name="Oliveira U."/>
            <person name="Santos F.R."/>
            <person name="Vidigal T.H.D.A."/>
            <person name="Brescovit A.D."/>
            <person name="Santos A.J."/>
        </authorList>
    </citation>
    <scope>NUCLEOTIDE SEQUENCE</scope>
    <source>
        <tissue evidence="1">Shoot tissue taken approximately 20 cm above the soil surface</tissue>
    </source>
</reference>
<protein>
    <submittedName>
        <fullName evidence="1">Uncharacterized protein</fullName>
    </submittedName>
</protein>
<dbReference type="EMBL" id="GBRH01256466">
    <property type="protein sequence ID" value="JAD41429.1"/>
    <property type="molecule type" value="Transcribed_RNA"/>
</dbReference>
<sequence length="71" mass="8270">MIDRFTLLDTSSALTAKESVANNGSLSGQRRFNTENCFRVRRAWLILLRSHRRRRKAPLKVGLSRQWDLVV</sequence>
<organism evidence="1">
    <name type="scientific">Arundo donax</name>
    <name type="common">Giant reed</name>
    <name type="synonym">Donax arundinaceus</name>
    <dbReference type="NCBI Taxonomy" id="35708"/>
    <lineage>
        <taxon>Eukaryota</taxon>
        <taxon>Viridiplantae</taxon>
        <taxon>Streptophyta</taxon>
        <taxon>Embryophyta</taxon>
        <taxon>Tracheophyta</taxon>
        <taxon>Spermatophyta</taxon>
        <taxon>Magnoliopsida</taxon>
        <taxon>Liliopsida</taxon>
        <taxon>Poales</taxon>
        <taxon>Poaceae</taxon>
        <taxon>PACMAD clade</taxon>
        <taxon>Arundinoideae</taxon>
        <taxon>Arundineae</taxon>
        <taxon>Arundo</taxon>
    </lineage>
</organism>
<dbReference type="AlphaFoldDB" id="A0A0A8ZPU1"/>
<proteinExistence type="predicted"/>
<accession>A0A0A8ZPU1</accession>